<name>A0A9J6BCL1_POLVA</name>
<evidence type="ECO:0000313" key="3">
    <source>
        <dbReference type="Proteomes" id="UP001107558"/>
    </source>
</evidence>
<dbReference type="EMBL" id="JADBJN010000004">
    <property type="protein sequence ID" value="KAG5667304.1"/>
    <property type="molecule type" value="Genomic_DNA"/>
</dbReference>
<dbReference type="CDD" id="cd23667">
    <property type="entry name" value="beta-trefoil_Ricin_CqDVP-like"/>
    <property type="match status" value="1"/>
</dbReference>
<accession>A0A9J6BCL1</accession>
<comment type="caution">
    <text evidence="2">The sequence shown here is derived from an EMBL/GenBank/DDBJ whole genome shotgun (WGS) entry which is preliminary data.</text>
</comment>
<feature type="signal peptide" evidence="1">
    <location>
        <begin position="1"/>
        <end position="20"/>
    </location>
</feature>
<keyword evidence="3" id="KW-1185">Reference proteome</keyword>
<dbReference type="SUPFAM" id="SSF50370">
    <property type="entry name" value="Ricin B-like lectins"/>
    <property type="match status" value="1"/>
</dbReference>
<dbReference type="AlphaFoldDB" id="A0A9J6BCL1"/>
<organism evidence="2 3">
    <name type="scientific">Polypedilum vanderplanki</name>
    <name type="common">Sleeping chironomid midge</name>
    <dbReference type="NCBI Taxonomy" id="319348"/>
    <lineage>
        <taxon>Eukaryota</taxon>
        <taxon>Metazoa</taxon>
        <taxon>Ecdysozoa</taxon>
        <taxon>Arthropoda</taxon>
        <taxon>Hexapoda</taxon>
        <taxon>Insecta</taxon>
        <taxon>Pterygota</taxon>
        <taxon>Neoptera</taxon>
        <taxon>Endopterygota</taxon>
        <taxon>Diptera</taxon>
        <taxon>Nematocera</taxon>
        <taxon>Chironomoidea</taxon>
        <taxon>Chironomidae</taxon>
        <taxon>Chironominae</taxon>
        <taxon>Polypedilum</taxon>
        <taxon>Polypedilum</taxon>
    </lineage>
</organism>
<dbReference type="Proteomes" id="UP001107558">
    <property type="component" value="Chromosome 4"/>
</dbReference>
<keyword evidence="1" id="KW-0732">Signal</keyword>
<dbReference type="InterPro" id="IPR035992">
    <property type="entry name" value="Ricin_B-like_lectins"/>
</dbReference>
<dbReference type="Gene3D" id="2.80.10.50">
    <property type="match status" value="1"/>
</dbReference>
<protein>
    <submittedName>
        <fullName evidence="2">Uncharacterized protein</fullName>
    </submittedName>
</protein>
<proteinExistence type="predicted"/>
<evidence type="ECO:0000256" key="1">
    <source>
        <dbReference type="SAM" id="SignalP"/>
    </source>
</evidence>
<gene>
    <name evidence="2" type="ORF">PVAND_015290</name>
</gene>
<feature type="chain" id="PRO_5039949268" evidence="1">
    <location>
        <begin position="21"/>
        <end position="356"/>
    </location>
</feature>
<reference evidence="2" key="1">
    <citation type="submission" date="2021-03" db="EMBL/GenBank/DDBJ databases">
        <title>Chromosome level genome of the anhydrobiotic midge Polypedilum vanderplanki.</title>
        <authorList>
            <person name="Yoshida Y."/>
            <person name="Kikawada T."/>
            <person name="Gusev O."/>
        </authorList>
    </citation>
    <scope>NUCLEOTIDE SEQUENCE</scope>
    <source>
        <strain evidence="2">NIAS01</strain>
        <tissue evidence="2">Whole body or cell culture</tissue>
    </source>
</reference>
<sequence>MKVALFFLALSLCLLTVTIAQNFKRDTELINDDDETLFPSNVVKQNPQHKSEINIFQLYNIIRINEEKHKSQSENSNKKITKSIGEIDQNNIDKAVEIFNEINDDEDLKTIIQNAYSINKDNARNILKFSHALPYIRHSGLAYRKLFDEMQKNQDLDNSHIMQLAYYVHEAMNMTKFKTMEKEDKNIFENIKKSFPSGVRAIFWSGSVTIKNRYFSEYLYAPEIYYDHQRRNVFTWTNGQRINTGYWKMIPADSTGSNFYIKNEAKGEYLYAAGDSFNYDSQRRNVFLWTPRNAVRNGVWRVKPISSGDYFSIFNKYESEYLYAPGNAFNYDKNRRRVFTWIPRNAFNSKFHWKIY</sequence>
<dbReference type="OrthoDB" id="8020907at2759"/>
<evidence type="ECO:0000313" key="2">
    <source>
        <dbReference type="EMBL" id="KAG5667304.1"/>
    </source>
</evidence>